<dbReference type="SUPFAM" id="SSF57625">
    <property type="entry name" value="Invertebrate chitin-binding proteins"/>
    <property type="match status" value="2"/>
</dbReference>
<reference evidence="9 10" key="1">
    <citation type="journal article" date="2021" name="Elife">
        <title>Chloroplast acquisition without the gene transfer in kleptoplastic sea slugs, Plakobranchus ocellatus.</title>
        <authorList>
            <person name="Maeda T."/>
            <person name="Takahashi S."/>
            <person name="Yoshida T."/>
            <person name="Shimamura S."/>
            <person name="Takaki Y."/>
            <person name="Nagai Y."/>
            <person name="Toyoda A."/>
            <person name="Suzuki Y."/>
            <person name="Arimoto A."/>
            <person name="Ishii H."/>
            <person name="Satoh N."/>
            <person name="Nishiyama T."/>
            <person name="Hasebe M."/>
            <person name="Maruyama T."/>
            <person name="Minagawa J."/>
            <person name="Obokata J."/>
            <person name="Shigenobu S."/>
        </authorList>
    </citation>
    <scope>NUCLEOTIDE SEQUENCE [LARGE SCALE GENOMIC DNA]</scope>
</reference>
<keyword evidence="5" id="KW-0325">Glycoprotein</keyword>
<evidence type="ECO:0000256" key="6">
    <source>
        <dbReference type="SAM" id="MobiDB-lite"/>
    </source>
</evidence>
<keyword evidence="10" id="KW-1185">Reference proteome</keyword>
<evidence type="ECO:0000256" key="3">
    <source>
        <dbReference type="ARBA" id="ARBA00022737"/>
    </source>
</evidence>
<name>A0AAV4DKA0_9GAST</name>
<feature type="region of interest" description="Disordered" evidence="6">
    <location>
        <begin position="97"/>
        <end position="175"/>
    </location>
</feature>
<organism evidence="9 10">
    <name type="scientific">Plakobranchus ocellatus</name>
    <dbReference type="NCBI Taxonomy" id="259542"/>
    <lineage>
        <taxon>Eukaryota</taxon>
        <taxon>Metazoa</taxon>
        <taxon>Spiralia</taxon>
        <taxon>Lophotrochozoa</taxon>
        <taxon>Mollusca</taxon>
        <taxon>Gastropoda</taxon>
        <taxon>Heterobranchia</taxon>
        <taxon>Euthyneura</taxon>
        <taxon>Panpulmonata</taxon>
        <taxon>Sacoglossa</taxon>
        <taxon>Placobranchoidea</taxon>
        <taxon>Plakobranchidae</taxon>
        <taxon>Plakobranchus</taxon>
    </lineage>
</organism>
<dbReference type="InterPro" id="IPR002557">
    <property type="entry name" value="Chitin-bd_dom"/>
</dbReference>
<keyword evidence="4" id="KW-1015">Disulfide bond</keyword>
<evidence type="ECO:0000313" key="9">
    <source>
        <dbReference type="EMBL" id="GFO44619.1"/>
    </source>
</evidence>
<dbReference type="InterPro" id="IPR051940">
    <property type="entry name" value="Chitin_bind-dev_reg"/>
</dbReference>
<feature type="signal peptide" evidence="7">
    <location>
        <begin position="1"/>
        <end position="23"/>
    </location>
</feature>
<accession>A0AAV4DKA0</accession>
<evidence type="ECO:0000256" key="7">
    <source>
        <dbReference type="SAM" id="SignalP"/>
    </source>
</evidence>
<evidence type="ECO:0000256" key="1">
    <source>
        <dbReference type="ARBA" id="ARBA00022669"/>
    </source>
</evidence>
<sequence>MWSKSMTCAAAILTWLFIGSALGGSHDVLSLCRDNDMADGIYSHPSDCTMFIECSGRITSEFDCPANLVFNPDLRVCDDPHSVIGGLNCVLTTTTSTTAMPTSSSTPPTTVTTETSTTMPTMTTTPPTTTTTMPTTPPTTTTTTTTTTATSTTTSTTTPTTTTSTTASTTPPPTVTTFMKETTTTSKVTASKIELGIIVWSVILSTPSSLANPALNVDITNLCVDKSLSNGIHPDPTSCVHFIECSFGQTYRVPCPSGLAYNTRAQTCDDKFNVDCDENYNSIVG</sequence>
<dbReference type="PROSITE" id="PS50940">
    <property type="entry name" value="CHIT_BIND_II"/>
    <property type="match status" value="2"/>
</dbReference>
<evidence type="ECO:0000256" key="4">
    <source>
        <dbReference type="ARBA" id="ARBA00023157"/>
    </source>
</evidence>
<dbReference type="PANTHER" id="PTHR23301:SF0">
    <property type="entry name" value="CHITIN-BINDING TYPE-2 DOMAIN-CONTAINING PROTEIN-RELATED"/>
    <property type="match status" value="1"/>
</dbReference>
<proteinExistence type="predicted"/>
<dbReference type="AlphaFoldDB" id="A0AAV4DKA0"/>
<dbReference type="Gene3D" id="2.170.140.10">
    <property type="entry name" value="Chitin binding domain"/>
    <property type="match status" value="2"/>
</dbReference>
<keyword evidence="1" id="KW-0147">Chitin-binding</keyword>
<dbReference type="SMART" id="SM00494">
    <property type="entry name" value="ChtBD2"/>
    <property type="match status" value="2"/>
</dbReference>
<evidence type="ECO:0000256" key="5">
    <source>
        <dbReference type="ARBA" id="ARBA00023180"/>
    </source>
</evidence>
<evidence type="ECO:0000313" key="10">
    <source>
        <dbReference type="Proteomes" id="UP000735302"/>
    </source>
</evidence>
<dbReference type="GO" id="GO:0008061">
    <property type="term" value="F:chitin binding"/>
    <property type="evidence" value="ECO:0007669"/>
    <property type="project" value="UniProtKB-KW"/>
</dbReference>
<dbReference type="Proteomes" id="UP000735302">
    <property type="component" value="Unassembled WGS sequence"/>
</dbReference>
<feature type="domain" description="Chitin-binding type-2" evidence="8">
    <location>
        <begin position="220"/>
        <end position="278"/>
    </location>
</feature>
<keyword evidence="3" id="KW-0677">Repeat</keyword>
<feature type="domain" description="Chitin-binding type-2" evidence="8">
    <location>
        <begin position="29"/>
        <end position="91"/>
    </location>
</feature>
<dbReference type="Pfam" id="PF01607">
    <property type="entry name" value="CBM_14"/>
    <property type="match status" value="2"/>
</dbReference>
<dbReference type="InterPro" id="IPR036508">
    <property type="entry name" value="Chitin-bd_dom_sf"/>
</dbReference>
<dbReference type="GO" id="GO:0005576">
    <property type="term" value="C:extracellular region"/>
    <property type="evidence" value="ECO:0007669"/>
    <property type="project" value="InterPro"/>
</dbReference>
<keyword evidence="2 7" id="KW-0732">Signal</keyword>
<gene>
    <name evidence="9" type="ORF">PoB_007112400</name>
</gene>
<dbReference type="EMBL" id="BLXT01007982">
    <property type="protein sequence ID" value="GFO44619.1"/>
    <property type="molecule type" value="Genomic_DNA"/>
</dbReference>
<dbReference type="PANTHER" id="PTHR23301">
    <property type="entry name" value="CHITIN BINDING PERITROPHIN-A"/>
    <property type="match status" value="1"/>
</dbReference>
<feature type="chain" id="PRO_5043774956" evidence="7">
    <location>
        <begin position="24"/>
        <end position="285"/>
    </location>
</feature>
<evidence type="ECO:0000259" key="8">
    <source>
        <dbReference type="PROSITE" id="PS50940"/>
    </source>
</evidence>
<protein>
    <submittedName>
        <fullName evidence="9">Chondroitin proteoglycan 1</fullName>
    </submittedName>
</protein>
<evidence type="ECO:0000256" key="2">
    <source>
        <dbReference type="ARBA" id="ARBA00022729"/>
    </source>
</evidence>
<comment type="caution">
    <text evidence="9">The sequence shown here is derived from an EMBL/GenBank/DDBJ whole genome shotgun (WGS) entry which is preliminary data.</text>
</comment>